<reference evidence="2 3" key="1">
    <citation type="submission" date="2019-12" db="EMBL/GenBank/DDBJ databases">
        <title>Genomic-based taxomic classification of the family Erythrobacteraceae.</title>
        <authorList>
            <person name="Xu L."/>
        </authorList>
    </citation>
    <scope>NUCLEOTIDE SEQUENCE [LARGE SCALE GENOMIC DNA]</scope>
    <source>
        <strain evidence="2 3">SW-109</strain>
    </source>
</reference>
<gene>
    <name evidence="2" type="ORF">GRI43_12825</name>
</gene>
<name>A0A6I4V8X7_9SPHN</name>
<evidence type="ECO:0000313" key="3">
    <source>
        <dbReference type="Proteomes" id="UP000471435"/>
    </source>
</evidence>
<feature type="region of interest" description="Disordered" evidence="1">
    <location>
        <begin position="42"/>
        <end position="75"/>
    </location>
</feature>
<protein>
    <submittedName>
        <fullName evidence="2">Host attachment protein</fullName>
    </submittedName>
</protein>
<evidence type="ECO:0000256" key="1">
    <source>
        <dbReference type="SAM" id="MobiDB-lite"/>
    </source>
</evidence>
<dbReference type="InterPro" id="IPR041374">
    <property type="entry name" value="BaeRF_family12"/>
</dbReference>
<dbReference type="Pfam" id="PF18856">
    <property type="entry name" value="baeRF_family12"/>
    <property type="match status" value="1"/>
</dbReference>
<accession>A0A6I4V8X7</accession>
<dbReference type="AlphaFoldDB" id="A0A6I4V8X7"/>
<organism evidence="2 3">
    <name type="scientific">Pontixanthobacter luteolus</name>
    <dbReference type="NCBI Taxonomy" id="295089"/>
    <lineage>
        <taxon>Bacteria</taxon>
        <taxon>Pseudomonadati</taxon>
        <taxon>Pseudomonadota</taxon>
        <taxon>Alphaproteobacteria</taxon>
        <taxon>Sphingomonadales</taxon>
        <taxon>Erythrobacteraceae</taxon>
        <taxon>Pontixanthobacter</taxon>
    </lineage>
</organism>
<proteinExistence type="predicted"/>
<dbReference type="EMBL" id="WTYP01000002">
    <property type="protein sequence ID" value="MXP48272.1"/>
    <property type="molecule type" value="Genomic_DNA"/>
</dbReference>
<comment type="caution">
    <text evidence="2">The sequence shown here is derived from an EMBL/GenBank/DDBJ whole genome shotgun (WGS) entry which is preliminary data.</text>
</comment>
<keyword evidence="3" id="KW-1185">Reference proteome</keyword>
<dbReference type="OrthoDB" id="9812459at2"/>
<dbReference type="RefSeq" id="WP_160731470.1">
    <property type="nucleotide sequence ID" value="NZ_WTYP01000002.1"/>
</dbReference>
<sequence length="148" mass="15913">MKIARGTLLLVVDGSQMMVLRNDGDTVEPELTVIEERRAESEKNADIMADAPGLGFSSAGFGRDTKSRADPHQEAEDRFVIKAAEAFAGHAADQKGDLIIAAPPAALGVLRRKYDAAVKDRLAGEIAKDFANHPVDEIARLVIAYEPS</sequence>
<dbReference type="Proteomes" id="UP000471435">
    <property type="component" value="Unassembled WGS sequence"/>
</dbReference>
<evidence type="ECO:0000313" key="2">
    <source>
        <dbReference type="EMBL" id="MXP48272.1"/>
    </source>
</evidence>
<feature type="compositionally biased region" description="Basic and acidic residues" evidence="1">
    <location>
        <begin position="63"/>
        <end position="75"/>
    </location>
</feature>